<dbReference type="STRING" id="1963862.B4O97_09460"/>
<evidence type="ECO:0000256" key="5">
    <source>
        <dbReference type="RuleBase" id="RU362125"/>
    </source>
</evidence>
<dbReference type="InterPro" id="IPR009100">
    <property type="entry name" value="AcylCoA_DH/oxidase_NM_dom_sf"/>
</dbReference>
<evidence type="ECO:0000313" key="9">
    <source>
        <dbReference type="Proteomes" id="UP000192343"/>
    </source>
</evidence>
<dbReference type="EMBL" id="MWQY01000009">
    <property type="protein sequence ID" value="ORC35388.1"/>
    <property type="molecule type" value="Genomic_DNA"/>
</dbReference>
<evidence type="ECO:0000259" key="6">
    <source>
        <dbReference type="Pfam" id="PF00441"/>
    </source>
</evidence>
<dbReference type="InterPro" id="IPR006091">
    <property type="entry name" value="Acyl-CoA_Oxase/DH_mid-dom"/>
</dbReference>
<dbReference type="PANTHER" id="PTHR43884:SF12">
    <property type="entry name" value="ISOVALERYL-COA DEHYDROGENASE, MITOCHONDRIAL-RELATED"/>
    <property type="match status" value="1"/>
</dbReference>
<comment type="cofactor">
    <cofactor evidence="1 5">
        <name>FAD</name>
        <dbReference type="ChEBI" id="CHEBI:57692"/>
    </cofactor>
</comment>
<evidence type="ECO:0000256" key="2">
    <source>
        <dbReference type="ARBA" id="ARBA00009347"/>
    </source>
</evidence>
<evidence type="ECO:0000256" key="1">
    <source>
        <dbReference type="ARBA" id="ARBA00001974"/>
    </source>
</evidence>
<sequence length="492" mass="55248">MKNSNLPDFPEYIRNLKAKLKSAFQNPLISPPEDWSTGLLDASPFSVFIPSRFGGRGQKVHECLTVLETCSYESLPFSLITGINGALFLQPVSKYAEENLQEKVFNDFLHHRSMGGLMITEPDFGTDALQMQSSFRQEEGGYRLRGTKHWGGLTGRADYWLLTARGETEDGGLDRSINFFVWDKSLGGIEVEEYYDSLGLEMIPYGRNRIDSRLPAERRLKPEGSGVRMLLDLLHRSRLQFPGMAMGFLKRLLDEARQHVRSRKVGGKSLSGYDQVQNRMAVLQSYYTVSSAMCAYSTGTAGVEKDCSGLALPANAVKSVITDMMQSAAQTVLQLVGAKGYRRDHIAGQSLVDSRPFQIFEGSNDILYEQIAETVLKSMNRLKESNLYRYLKNSDLTSRASSWMRESLDFSLKSGLSQRKKVDLGRILGRLISVQMVMTLADRGFRHDLAENCLEIMKRRIQSLLGSFADSREIQLIEDYEAGSAWLGFVPG</sequence>
<organism evidence="8 9">
    <name type="scientific">Marispirochaeta aestuarii</name>
    <dbReference type="NCBI Taxonomy" id="1963862"/>
    <lineage>
        <taxon>Bacteria</taxon>
        <taxon>Pseudomonadati</taxon>
        <taxon>Spirochaetota</taxon>
        <taxon>Spirochaetia</taxon>
        <taxon>Spirochaetales</taxon>
        <taxon>Spirochaetaceae</taxon>
        <taxon>Marispirochaeta</taxon>
    </lineage>
</organism>
<keyword evidence="5" id="KW-0560">Oxidoreductase</keyword>
<dbReference type="Gene3D" id="1.10.540.10">
    <property type="entry name" value="Acyl-CoA dehydrogenase/oxidase, N-terminal domain"/>
    <property type="match status" value="1"/>
</dbReference>
<protein>
    <submittedName>
        <fullName evidence="8">Acyl-CoA dehydrogenase</fullName>
    </submittedName>
</protein>
<dbReference type="InterPro" id="IPR046373">
    <property type="entry name" value="Acyl-CoA_Oxase/DH_mid-dom_sf"/>
</dbReference>
<dbReference type="Pfam" id="PF02770">
    <property type="entry name" value="Acyl-CoA_dh_M"/>
    <property type="match status" value="1"/>
</dbReference>
<evidence type="ECO:0000313" key="8">
    <source>
        <dbReference type="EMBL" id="ORC35388.1"/>
    </source>
</evidence>
<feature type="domain" description="Acyl-CoA oxidase/dehydrogenase middle" evidence="7">
    <location>
        <begin position="117"/>
        <end position="209"/>
    </location>
</feature>
<dbReference type="InterPro" id="IPR036250">
    <property type="entry name" value="AcylCo_DH-like_C"/>
</dbReference>
<dbReference type="InterPro" id="IPR037069">
    <property type="entry name" value="AcylCoA_DH/ox_N_sf"/>
</dbReference>
<comment type="similarity">
    <text evidence="2 5">Belongs to the acyl-CoA dehydrogenase family.</text>
</comment>
<keyword evidence="9" id="KW-1185">Reference proteome</keyword>
<name>A0A1Y1RY50_9SPIO</name>
<keyword evidence="4 5" id="KW-0274">FAD</keyword>
<dbReference type="GO" id="GO:0003995">
    <property type="term" value="F:acyl-CoA dehydrogenase activity"/>
    <property type="evidence" value="ECO:0007669"/>
    <property type="project" value="TreeGrafter"/>
</dbReference>
<reference evidence="8 9" key="1">
    <citation type="submission" date="2017-03" db="EMBL/GenBank/DDBJ databases">
        <title>Draft Genome sequence of Marispirochaeta sp. strain JC444.</title>
        <authorList>
            <person name="Shivani Y."/>
            <person name="Subhash Y."/>
            <person name="Sasikala C."/>
            <person name="Ramana C."/>
        </authorList>
    </citation>
    <scope>NUCLEOTIDE SEQUENCE [LARGE SCALE GENOMIC DNA]</scope>
    <source>
        <strain evidence="8 9">JC444</strain>
    </source>
</reference>
<dbReference type="Proteomes" id="UP000192343">
    <property type="component" value="Unassembled WGS sequence"/>
</dbReference>
<dbReference type="Gene3D" id="2.40.110.10">
    <property type="entry name" value="Butyryl-CoA Dehydrogenase, subunit A, domain 2"/>
    <property type="match status" value="1"/>
</dbReference>
<dbReference type="Pfam" id="PF00441">
    <property type="entry name" value="Acyl-CoA_dh_1"/>
    <property type="match status" value="1"/>
</dbReference>
<keyword evidence="3 5" id="KW-0285">Flavoprotein</keyword>
<evidence type="ECO:0000256" key="3">
    <source>
        <dbReference type="ARBA" id="ARBA00022630"/>
    </source>
</evidence>
<dbReference type="SUPFAM" id="SSF47203">
    <property type="entry name" value="Acyl-CoA dehydrogenase C-terminal domain-like"/>
    <property type="match status" value="1"/>
</dbReference>
<dbReference type="Gene3D" id="1.20.140.10">
    <property type="entry name" value="Butyryl-CoA Dehydrogenase, subunit A, domain 3"/>
    <property type="match status" value="1"/>
</dbReference>
<dbReference type="InterPro" id="IPR009075">
    <property type="entry name" value="AcylCo_DH/oxidase_C"/>
</dbReference>
<dbReference type="PANTHER" id="PTHR43884">
    <property type="entry name" value="ACYL-COA DEHYDROGENASE"/>
    <property type="match status" value="1"/>
</dbReference>
<dbReference type="SUPFAM" id="SSF56645">
    <property type="entry name" value="Acyl-CoA dehydrogenase NM domain-like"/>
    <property type="match status" value="1"/>
</dbReference>
<dbReference type="CDD" id="cd00567">
    <property type="entry name" value="ACAD"/>
    <property type="match status" value="1"/>
</dbReference>
<comment type="caution">
    <text evidence="8">The sequence shown here is derived from an EMBL/GenBank/DDBJ whole genome shotgun (WGS) entry which is preliminary data.</text>
</comment>
<dbReference type="RefSeq" id="WP_083050336.1">
    <property type="nucleotide sequence ID" value="NZ_MWQY01000009.1"/>
</dbReference>
<feature type="domain" description="Acyl-CoA dehydrogenase/oxidase C-terminal" evidence="6">
    <location>
        <begin position="224"/>
        <end position="375"/>
    </location>
</feature>
<proteinExistence type="inferred from homology"/>
<dbReference type="OrthoDB" id="9780544at2"/>
<evidence type="ECO:0000256" key="4">
    <source>
        <dbReference type="ARBA" id="ARBA00022827"/>
    </source>
</evidence>
<dbReference type="AlphaFoldDB" id="A0A1Y1RY50"/>
<accession>A0A1Y1RY50</accession>
<dbReference type="GO" id="GO:0050660">
    <property type="term" value="F:flavin adenine dinucleotide binding"/>
    <property type="evidence" value="ECO:0007669"/>
    <property type="project" value="InterPro"/>
</dbReference>
<evidence type="ECO:0000259" key="7">
    <source>
        <dbReference type="Pfam" id="PF02770"/>
    </source>
</evidence>
<gene>
    <name evidence="8" type="ORF">B4O97_09460</name>
</gene>